<reference evidence="3" key="1">
    <citation type="submission" date="2022-10" db="EMBL/GenBank/DDBJ databases">
        <title>Genome assembly of Pristionchus species.</title>
        <authorList>
            <person name="Yoshida K."/>
            <person name="Sommer R.J."/>
        </authorList>
    </citation>
    <scope>NUCLEOTIDE SEQUENCE [LARGE SCALE GENOMIC DNA]</scope>
    <source>
        <strain evidence="3">RS5460</strain>
    </source>
</reference>
<accession>A0AAN4ZF66</accession>
<proteinExistence type="predicted"/>
<feature type="transmembrane region" description="Helical" evidence="1">
    <location>
        <begin position="20"/>
        <end position="45"/>
    </location>
</feature>
<feature type="non-terminal residue" evidence="2">
    <location>
        <position position="1"/>
    </location>
</feature>
<keyword evidence="1" id="KW-1133">Transmembrane helix</keyword>
<sequence length="92" mass="10582">IISLLSLYTQHCDKEGWAWWLARLGTVSVAITNTGGFCFAWGYLFMRRGVLQAERLLLQQPTDASGRFHWGAMIMLMHQSKETKDRICYDAL</sequence>
<comment type="caution">
    <text evidence="2">The sequence shown here is derived from an EMBL/GenBank/DDBJ whole genome shotgun (WGS) entry which is preliminary data.</text>
</comment>
<keyword evidence="1" id="KW-0472">Membrane</keyword>
<keyword evidence="3" id="KW-1185">Reference proteome</keyword>
<keyword evidence="1" id="KW-0812">Transmembrane</keyword>
<feature type="non-terminal residue" evidence="2">
    <location>
        <position position="92"/>
    </location>
</feature>
<evidence type="ECO:0000313" key="2">
    <source>
        <dbReference type="EMBL" id="GMR37393.1"/>
    </source>
</evidence>
<organism evidence="2 3">
    <name type="scientific">Pristionchus mayeri</name>
    <dbReference type="NCBI Taxonomy" id="1317129"/>
    <lineage>
        <taxon>Eukaryota</taxon>
        <taxon>Metazoa</taxon>
        <taxon>Ecdysozoa</taxon>
        <taxon>Nematoda</taxon>
        <taxon>Chromadorea</taxon>
        <taxon>Rhabditida</taxon>
        <taxon>Rhabditina</taxon>
        <taxon>Diplogasteromorpha</taxon>
        <taxon>Diplogasteroidea</taxon>
        <taxon>Neodiplogasteridae</taxon>
        <taxon>Pristionchus</taxon>
    </lineage>
</organism>
<evidence type="ECO:0000313" key="3">
    <source>
        <dbReference type="Proteomes" id="UP001328107"/>
    </source>
</evidence>
<dbReference type="EMBL" id="BTRK01000002">
    <property type="protein sequence ID" value="GMR37393.1"/>
    <property type="molecule type" value="Genomic_DNA"/>
</dbReference>
<protein>
    <submittedName>
        <fullName evidence="2">Uncharacterized protein</fullName>
    </submittedName>
</protein>
<evidence type="ECO:0000256" key="1">
    <source>
        <dbReference type="SAM" id="Phobius"/>
    </source>
</evidence>
<gene>
    <name evidence="2" type="ORF">PMAYCL1PPCAC_07588</name>
</gene>
<dbReference type="Proteomes" id="UP001328107">
    <property type="component" value="Unassembled WGS sequence"/>
</dbReference>
<name>A0AAN4ZF66_9BILA</name>
<dbReference type="AlphaFoldDB" id="A0AAN4ZF66"/>